<comment type="caution">
    <text evidence="1">The sequence shown here is derived from an EMBL/GenBank/DDBJ whole genome shotgun (WGS) entry which is preliminary data.</text>
</comment>
<organism evidence="1 2">
    <name type="scientific">Ignelater luminosus</name>
    <name type="common">Cucubano</name>
    <name type="synonym">Pyrophorus luminosus</name>
    <dbReference type="NCBI Taxonomy" id="2038154"/>
    <lineage>
        <taxon>Eukaryota</taxon>
        <taxon>Metazoa</taxon>
        <taxon>Ecdysozoa</taxon>
        <taxon>Arthropoda</taxon>
        <taxon>Hexapoda</taxon>
        <taxon>Insecta</taxon>
        <taxon>Pterygota</taxon>
        <taxon>Neoptera</taxon>
        <taxon>Endopterygota</taxon>
        <taxon>Coleoptera</taxon>
        <taxon>Polyphaga</taxon>
        <taxon>Elateriformia</taxon>
        <taxon>Elateroidea</taxon>
        <taxon>Elateridae</taxon>
        <taxon>Agrypninae</taxon>
        <taxon>Pyrophorini</taxon>
        <taxon>Ignelater</taxon>
    </lineage>
</organism>
<protein>
    <submittedName>
        <fullName evidence="1">Uncharacterized protein</fullName>
    </submittedName>
</protein>
<evidence type="ECO:0000313" key="2">
    <source>
        <dbReference type="Proteomes" id="UP000801492"/>
    </source>
</evidence>
<sequence>PDLPKSSETYGYIHFCHSPTCLLLYTSELYNKRGHGGFRRCLFLQLVFSILSFFESTATAYTSKFSKCNCPKSRRFSHHKCRNYCE</sequence>
<reference evidence="1" key="1">
    <citation type="submission" date="2019-08" db="EMBL/GenBank/DDBJ databases">
        <title>The genome of the North American firefly Photinus pyralis.</title>
        <authorList>
            <consortium name="Photinus pyralis genome working group"/>
            <person name="Fallon T.R."/>
            <person name="Sander Lower S.E."/>
            <person name="Weng J.-K."/>
        </authorList>
    </citation>
    <scope>NUCLEOTIDE SEQUENCE</scope>
    <source>
        <strain evidence="1">TRF0915ILg1</strain>
        <tissue evidence="1">Whole body</tissue>
    </source>
</reference>
<proteinExistence type="predicted"/>
<evidence type="ECO:0000313" key="1">
    <source>
        <dbReference type="EMBL" id="KAF2888385.1"/>
    </source>
</evidence>
<gene>
    <name evidence="1" type="ORF">ILUMI_17788</name>
</gene>
<feature type="non-terminal residue" evidence="1">
    <location>
        <position position="86"/>
    </location>
</feature>
<keyword evidence="2" id="KW-1185">Reference proteome</keyword>
<dbReference type="Proteomes" id="UP000801492">
    <property type="component" value="Unassembled WGS sequence"/>
</dbReference>
<accession>A0A8K0CRK7</accession>
<dbReference type="EMBL" id="VTPC01077783">
    <property type="protein sequence ID" value="KAF2888385.1"/>
    <property type="molecule type" value="Genomic_DNA"/>
</dbReference>
<name>A0A8K0CRK7_IGNLU</name>
<dbReference type="AlphaFoldDB" id="A0A8K0CRK7"/>
<feature type="non-terminal residue" evidence="1">
    <location>
        <position position="1"/>
    </location>
</feature>